<sequence>MVKQQDHNENKDREGYGDIGYKTQLQINYYNGKQPKKMDIENLLEFTKDSNHMVNKIMKEQNLWIWNGK</sequence>
<name>A0EH12_PARTE</name>
<evidence type="ECO:0000313" key="1">
    <source>
        <dbReference type="EMBL" id="CAK94603.1"/>
    </source>
</evidence>
<proteinExistence type="predicted"/>
<accession>A0EH12</accession>
<keyword evidence="2" id="KW-1185">Reference proteome</keyword>
<dbReference type="GeneID" id="5047761"/>
<gene>
    <name evidence="1" type="ORF">GSPATT00026927001</name>
</gene>
<organism evidence="1 2">
    <name type="scientific">Paramecium tetraurelia</name>
    <dbReference type="NCBI Taxonomy" id="5888"/>
    <lineage>
        <taxon>Eukaryota</taxon>
        <taxon>Sar</taxon>
        <taxon>Alveolata</taxon>
        <taxon>Ciliophora</taxon>
        <taxon>Intramacronucleata</taxon>
        <taxon>Oligohymenophorea</taxon>
        <taxon>Peniculida</taxon>
        <taxon>Parameciidae</taxon>
        <taxon>Paramecium</taxon>
    </lineage>
</organism>
<dbReference type="Proteomes" id="UP000000600">
    <property type="component" value="Unassembled WGS sequence"/>
</dbReference>
<dbReference type="HOGENOM" id="CLU_2781381_0_0_1"/>
<dbReference type="InParanoid" id="A0EH12"/>
<dbReference type="KEGG" id="ptm:GSPATT00026927001"/>
<dbReference type="AlphaFoldDB" id="A0EH12"/>
<dbReference type="RefSeq" id="XP_001461976.1">
    <property type="nucleotide sequence ID" value="XM_001461939.1"/>
</dbReference>
<protein>
    <submittedName>
        <fullName evidence="1">Uncharacterized protein</fullName>
    </submittedName>
</protein>
<reference evidence="1 2" key="1">
    <citation type="journal article" date="2006" name="Nature">
        <title>Global trends of whole-genome duplications revealed by the ciliate Paramecium tetraurelia.</title>
        <authorList>
            <consortium name="Genoscope"/>
            <person name="Aury J.-M."/>
            <person name="Jaillon O."/>
            <person name="Duret L."/>
            <person name="Noel B."/>
            <person name="Jubin C."/>
            <person name="Porcel B.M."/>
            <person name="Segurens B."/>
            <person name="Daubin V."/>
            <person name="Anthouard V."/>
            <person name="Aiach N."/>
            <person name="Arnaiz O."/>
            <person name="Billaut A."/>
            <person name="Beisson J."/>
            <person name="Blanc I."/>
            <person name="Bouhouche K."/>
            <person name="Camara F."/>
            <person name="Duharcourt S."/>
            <person name="Guigo R."/>
            <person name="Gogendeau D."/>
            <person name="Katinka M."/>
            <person name="Keller A.-M."/>
            <person name="Kissmehl R."/>
            <person name="Klotz C."/>
            <person name="Koll F."/>
            <person name="Le Moue A."/>
            <person name="Lepere C."/>
            <person name="Malinsky S."/>
            <person name="Nowacki M."/>
            <person name="Nowak J.K."/>
            <person name="Plattner H."/>
            <person name="Poulain J."/>
            <person name="Ruiz F."/>
            <person name="Serrano V."/>
            <person name="Zagulski M."/>
            <person name="Dessen P."/>
            <person name="Betermier M."/>
            <person name="Weissenbach J."/>
            <person name="Scarpelli C."/>
            <person name="Schachter V."/>
            <person name="Sperling L."/>
            <person name="Meyer E."/>
            <person name="Cohen J."/>
            <person name="Wincker P."/>
        </authorList>
    </citation>
    <scope>NUCLEOTIDE SEQUENCE [LARGE SCALE GENOMIC DNA]</scope>
    <source>
        <strain evidence="1 2">Stock d4-2</strain>
    </source>
</reference>
<evidence type="ECO:0000313" key="2">
    <source>
        <dbReference type="Proteomes" id="UP000000600"/>
    </source>
</evidence>
<dbReference type="EMBL" id="CT868678">
    <property type="protein sequence ID" value="CAK94603.1"/>
    <property type="molecule type" value="Genomic_DNA"/>
</dbReference>